<reference evidence="1 2" key="1">
    <citation type="submission" date="2019-06" db="EMBL/GenBank/DDBJ databases">
        <authorList>
            <person name="Meng X."/>
        </authorList>
    </citation>
    <scope>NUCLEOTIDE SEQUENCE [LARGE SCALE GENOMIC DNA]</scope>
    <source>
        <strain evidence="1 2">M625</strain>
    </source>
</reference>
<protein>
    <submittedName>
        <fullName evidence="1">Uncharacterized protein</fullName>
    </submittedName>
</protein>
<proteinExistence type="predicted"/>
<evidence type="ECO:0000313" key="1">
    <source>
        <dbReference type="EMBL" id="TPN86832.1"/>
    </source>
</evidence>
<sequence>MKYIIWDENNNPLTAEVEKPDNEYFRTYIIPNLKPAKEIDYVEGFSAILHTAARWSYILFENKCYWLIEWSPGLIVLELQDKEVINFTVLRSPVPNFGGREPLEIDNEDEYDEDAENHQYNLIFEAWDAQFDRQYQEWNNFKPANQNELELFKNCLKYVDRLGDITQSKFENDYKNYLKMAKQNIERLAGIGILIK</sequence>
<dbReference type="Proteomes" id="UP000315540">
    <property type="component" value="Unassembled WGS sequence"/>
</dbReference>
<accession>A0A504JDW3</accession>
<dbReference type="OrthoDB" id="6857704at2"/>
<comment type="caution">
    <text evidence="1">The sequence shown here is derived from an EMBL/GenBank/DDBJ whole genome shotgun (WGS) entry which is preliminary data.</text>
</comment>
<dbReference type="AlphaFoldDB" id="A0A504JDW3"/>
<keyword evidence="2" id="KW-1185">Reference proteome</keyword>
<name>A0A504JDW3_9FLAO</name>
<dbReference type="RefSeq" id="WP_140590329.1">
    <property type="nucleotide sequence ID" value="NZ_VFWZ01000002.1"/>
</dbReference>
<gene>
    <name evidence="1" type="ORF">FHK87_04305</name>
</gene>
<organism evidence="1 2">
    <name type="scientific">Aquimarina algicola</name>
    <dbReference type="NCBI Taxonomy" id="2589995"/>
    <lineage>
        <taxon>Bacteria</taxon>
        <taxon>Pseudomonadati</taxon>
        <taxon>Bacteroidota</taxon>
        <taxon>Flavobacteriia</taxon>
        <taxon>Flavobacteriales</taxon>
        <taxon>Flavobacteriaceae</taxon>
        <taxon>Aquimarina</taxon>
    </lineage>
</organism>
<evidence type="ECO:0000313" key="2">
    <source>
        <dbReference type="Proteomes" id="UP000315540"/>
    </source>
</evidence>
<dbReference type="EMBL" id="VFWZ01000002">
    <property type="protein sequence ID" value="TPN86832.1"/>
    <property type="molecule type" value="Genomic_DNA"/>
</dbReference>